<dbReference type="EMBL" id="CABEEP010000001">
    <property type="protein sequence ID" value="VTQ64901.1"/>
    <property type="molecule type" value="Genomic_DNA"/>
</dbReference>
<proteinExistence type="predicted"/>
<comment type="caution">
    <text evidence="1">The sequence shown here is derived from an EMBL/GenBank/DDBJ whole genome shotgun (WGS) entry which is preliminary data.</text>
</comment>
<sequence length="174" mass="19373">MEETKRKKQKQVLLILLGLLLLLSGWLVYRYYLQAKPEPVTIVSGEFLPAGKDAQKISDSEKKKMAQVAVDKSKFNLVISPEAKIDRQTGSGELMIKNPSENGYPINVEIREKKNNQLVYTSGAIQPGYEIKNVTLEQALEKGEYPSVALFSLYDPDTNEKKGQVAAGVTLTVE</sequence>
<reference evidence="1 2" key="1">
    <citation type="submission" date="2019-05" db="EMBL/GenBank/DDBJ databases">
        <authorList>
            <consortium name="Pathogen Informatics"/>
        </authorList>
    </citation>
    <scope>NUCLEOTIDE SEQUENCE [LARGE SCALE GENOMIC DNA]</scope>
    <source>
        <strain evidence="1 2">NCTC12204</strain>
    </source>
</reference>
<dbReference type="RefSeq" id="WP_010737722.1">
    <property type="nucleotide sequence ID" value="NZ_AP027299.1"/>
</dbReference>
<protein>
    <submittedName>
        <fullName evidence="1">Uncharacterized protein</fullName>
    </submittedName>
</protein>
<name>A0A7Z9AWD8_ENTHR</name>
<evidence type="ECO:0000313" key="1">
    <source>
        <dbReference type="EMBL" id="VTQ64901.1"/>
    </source>
</evidence>
<gene>
    <name evidence="1" type="ORF">NCTC12204_01606</name>
</gene>
<dbReference type="GeneID" id="56787355"/>
<accession>A0A7Z9AWD8</accession>
<dbReference type="AlphaFoldDB" id="A0A7Z9AWD8"/>
<dbReference type="Proteomes" id="UP000352698">
    <property type="component" value="Unassembled WGS sequence"/>
</dbReference>
<organism evidence="1 2">
    <name type="scientific">Enterococcus hirae</name>
    <dbReference type="NCBI Taxonomy" id="1354"/>
    <lineage>
        <taxon>Bacteria</taxon>
        <taxon>Bacillati</taxon>
        <taxon>Bacillota</taxon>
        <taxon>Bacilli</taxon>
        <taxon>Lactobacillales</taxon>
        <taxon>Enterococcaceae</taxon>
        <taxon>Enterococcus</taxon>
    </lineage>
</organism>
<evidence type="ECO:0000313" key="2">
    <source>
        <dbReference type="Proteomes" id="UP000352698"/>
    </source>
</evidence>